<organism evidence="3 4">
    <name type="scientific">Strongylocentrotus purpuratus</name>
    <name type="common">Purple sea urchin</name>
    <dbReference type="NCBI Taxonomy" id="7668"/>
    <lineage>
        <taxon>Eukaryota</taxon>
        <taxon>Metazoa</taxon>
        <taxon>Echinodermata</taxon>
        <taxon>Eleutherozoa</taxon>
        <taxon>Echinozoa</taxon>
        <taxon>Echinoidea</taxon>
        <taxon>Euechinoidea</taxon>
        <taxon>Echinacea</taxon>
        <taxon>Camarodonta</taxon>
        <taxon>Echinidea</taxon>
        <taxon>Strongylocentrotidae</taxon>
        <taxon>Strongylocentrotus</taxon>
    </lineage>
</organism>
<dbReference type="RefSeq" id="XP_030850520.1">
    <property type="nucleotide sequence ID" value="XM_030994660.1"/>
</dbReference>
<dbReference type="AlphaFoldDB" id="A0A7M7PF46"/>
<evidence type="ECO:0000256" key="1">
    <source>
        <dbReference type="SAM" id="Coils"/>
    </source>
</evidence>
<name>A0A7M7PF46_STRPU</name>
<reference evidence="3" key="2">
    <citation type="submission" date="2021-01" db="UniProtKB">
        <authorList>
            <consortium name="EnsemblMetazoa"/>
        </authorList>
    </citation>
    <scope>IDENTIFICATION</scope>
</reference>
<dbReference type="Gene3D" id="1.10.10.2590">
    <property type="entry name" value="BEN domain"/>
    <property type="match status" value="1"/>
</dbReference>
<feature type="compositionally biased region" description="Polar residues" evidence="2">
    <location>
        <begin position="242"/>
        <end position="259"/>
    </location>
</feature>
<dbReference type="InParanoid" id="A0A7M7PF46"/>
<protein>
    <recommendedName>
        <fullName evidence="5">BEN domain-containing protein</fullName>
    </recommendedName>
</protein>
<feature type="region of interest" description="Disordered" evidence="2">
    <location>
        <begin position="172"/>
        <end position="303"/>
    </location>
</feature>
<keyword evidence="1" id="KW-0175">Coiled coil</keyword>
<proteinExistence type="predicted"/>
<feature type="compositionally biased region" description="Pro residues" evidence="2">
    <location>
        <begin position="263"/>
        <end position="272"/>
    </location>
</feature>
<evidence type="ECO:0000256" key="2">
    <source>
        <dbReference type="SAM" id="MobiDB-lite"/>
    </source>
</evidence>
<keyword evidence="4" id="KW-1185">Reference proteome</keyword>
<reference evidence="4" key="1">
    <citation type="submission" date="2015-02" db="EMBL/GenBank/DDBJ databases">
        <title>Genome sequencing for Strongylocentrotus purpuratus.</title>
        <authorList>
            <person name="Murali S."/>
            <person name="Liu Y."/>
            <person name="Vee V."/>
            <person name="English A."/>
            <person name="Wang M."/>
            <person name="Skinner E."/>
            <person name="Han Y."/>
            <person name="Muzny D.M."/>
            <person name="Worley K.C."/>
            <person name="Gibbs R.A."/>
        </authorList>
    </citation>
    <scope>NUCLEOTIDE SEQUENCE</scope>
</reference>
<dbReference type="Proteomes" id="UP000007110">
    <property type="component" value="Unassembled WGS sequence"/>
</dbReference>
<dbReference type="EnsemblMetazoa" id="XM_030994660">
    <property type="protein sequence ID" value="XP_030850520"/>
    <property type="gene ID" value="LOC105438999"/>
</dbReference>
<dbReference type="GeneID" id="105438999"/>
<feature type="compositionally biased region" description="Polar residues" evidence="2">
    <location>
        <begin position="211"/>
        <end position="231"/>
    </location>
</feature>
<sequence>MLLGMKNIIDPEMEDDRDKPSLPPSTQADPHKYRENPGKIPDANIYDVLDQEDGAMMKESAPPLTTEMKNSRPLVSKSTGQSQTVLRVCHPPQLTHQPASANASRTSNLMVEDQITTFLEMESHCEQISSLQMEVQRLREDLRQEKADKAALKDEVIRLKLYIVDHCLKEKRGQSHRTNDTPFLEVGSFETEEDTSKDLPALPQPPPSFPTRATPQTSKTKASPTSNQEAVPQTPPYAPTLATPQTSKTIKASPSSSQEAVPETPPSAPTPATPQTSKTKASPSNQEDQETKLLVNDPSDPNRYAHIRVSRVGYRTMVHKASRAKDGAKKLMNNALDLVFSREQLAASSGMGLRKEKDAGATVPHPLDAVKIAAILDFTKSFSKSQGWALPMDKELRRIVTNKVTNARRK</sequence>
<dbReference type="OrthoDB" id="9934919at2759"/>
<accession>A0A7M7PF46</accession>
<feature type="coiled-coil region" evidence="1">
    <location>
        <begin position="121"/>
        <end position="155"/>
    </location>
</feature>
<feature type="region of interest" description="Disordered" evidence="2">
    <location>
        <begin position="1"/>
        <end position="42"/>
    </location>
</feature>
<evidence type="ECO:0000313" key="3">
    <source>
        <dbReference type="EnsemblMetazoa" id="XP_030850520"/>
    </source>
</evidence>
<evidence type="ECO:0008006" key="5">
    <source>
        <dbReference type="Google" id="ProtNLM"/>
    </source>
</evidence>
<dbReference type="KEGG" id="spu:105438999"/>
<evidence type="ECO:0000313" key="4">
    <source>
        <dbReference type="Proteomes" id="UP000007110"/>
    </source>
</evidence>